<feature type="transmembrane region" description="Helical" evidence="1">
    <location>
        <begin position="6"/>
        <end position="29"/>
    </location>
</feature>
<feature type="transmembrane region" description="Helical" evidence="1">
    <location>
        <begin position="239"/>
        <end position="258"/>
    </location>
</feature>
<dbReference type="NCBIfam" id="TIGR00360">
    <property type="entry name" value="ComEC_N-term"/>
    <property type="match status" value="1"/>
</dbReference>
<keyword evidence="1" id="KW-0472">Membrane</keyword>
<feature type="transmembrane region" description="Helical" evidence="1">
    <location>
        <begin position="149"/>
        <end position="174"/>
    </location>
</feature>
<reference evidence="3" key="1">
    <citation type="journal article" date="2020" name="J. ISSAAS">
        <title>Lactobacilli and other gastrointestinal microbiota of Peromyscus leucopus, reservoir host for agents of Lyme disease and other zoonoses in North America.</title>
        <authorList>
            <person name="Milovic A."/>
            <person name="Bassam K."/>
            <person name="Shao H."/>
            <person name="Chatzistamou I."/>
            <person name="Tufts D.M."/>
            <person name="Diuk-Wasser M."/>
            <person name="Barbour A.G."/>
        </authorList>
    </citation>
    <scope>NUCLEOTIDE SEQUENCE</scope>
    <source>
        <strain evidence="3">LL85</strain>
    </source>
</reference>
<accession>A0A6G9HHN4</accession>
<keyword evidence="1" id="KW-0812">Transmembrane</keyword>
<feature type="transmembrane region" description="Helical" evidence="1">
    <location>
        <begin position="270"/>
        <end position="290"/>
    </location>
</feature>
<feature type="domain" description="ComEC/Rec2-related protein" evidence="2">
    <location>
        <begin position="110"/>
        <end position="340"/>
    </location>
</feature>
<evidence type="ECO:0000259" key="2">
    <source>
        <dbReference type="Pfam" id="PF03772"/>
    </source>
</evidence>
<gene>
    <name evidence="3" type="ORF">PlMoll_0910</name>
</gene>
<feature type="transmembrane region" description="Helical" evidence="1">
    <location>
        <begin position="36"/>
        <end position="54"/>
    </location>
</feature>
<organism evidence="3">
    <name type="scientific">uncultured Mycoplasmataceae bacterium</name>
    <dbReference type="NCBI Taxonomy" id="300027"/>
    <lineage>
        <taxon>Bacteria</taxon>
        <taxon>Bacillati</taxon>
        <taxon>Mycoplasmatota</taxon>
        <taxon>Mollicutes</taxon>
        <taxon>Mycoplasmataceae</taxon>
        <taxon>environmental samples</taxon>
    </lineage>
</organism>
<dbReference type="Pfam" id="PF03772">
    <property type="entry name" value="Competence"/>
    <property type="match status" value="1"/>
</dbReference>
<dbReference type="InterPro" id="IPR004477">
    <property type="entry name" value="ComEC_N"/>
</dbReference>
<feature type="transmembrane region" description="Helical" evidence="1">
    <location>
        <begin position="194"/>
        <end position="227"/>
    </location>
</feature>
<evidence type="ECO:0000313" key="3">
    <source>
        <dbReference type="EMBL" id="QIQ09928.1"/>
    </source>
</evidence>
<name>A0A6G9HHN4_9MOLU</name>
<sequence length="348" mass="41493">MLAVVIMLTIFKNAIYILLLTIPFVYAWYNKLKLKLILIFLILSFIPSIIYFLIKDFNFLVYFVNLINEKQGFSVRDLMSNYLDNKYDPLTSSFIKLMILNIKVDESYYLYKKMISLSIVYLIVISGFHLMFIRKLVEFIFKKVPKISLAINLIIFFFYSFILNFSMSVFRVFLTMVFSKLTSKRCKGDYEFTAMAGMFCLFFFPSVCFSLSYALSYICTFGIIYVASLEIKNFILEKVLMNIVAIILSLPFVLSINMEISLLAVINSFIFSYFFCFVFIYFFFFWYIWILWPIHDFITQLVFMIVNGFNVINIMVMFSFQNKWFNCAYYLLCFITIMITYKKIKYSW</sequence>
<keyword evidence="1" id="KW-1133">Transmembrane helix</keyword>
<feature type="transmembrane region" description="Helical" evidence="1">
    <location>
        <begin position="114"/>
        <end position="137"/>
    </location>
</feature>
<proteinExistence type="predicted"/>
<dbReference type="EMBL" id="MN991199">
    <property type="protein sequence ID" value="QIQ09928.1"/>
    <property type="molecule type" value="Genomic_DNA"/>
</dbReference>
<feature type="transmembrane region" description="Helical" evidence="1">
    <location>
        <begin position="297"/>
        <end position="317"/>
    </location>
</feature>
<evidence type="ECO:0000256" key="1">
    <source>
        <dbReference type="SAM" id="Phobius"/>
    </source>
</evidence>
<dbReference type="AlphaFoldDB" id="A0A6G9HHN4"/>
<protein>
    <recommendedName>
        <fullName evidence="2">ComEC/Rec2-related protein domain-containing protein</fullName>
    </recommendedName>
</protein>
<feature type="transmembrane region" description="Helical" evidence="1">
    <location>
        <begin position="323"/>
        <end position="341"/>
    </location>
</feature>